<dbReference type="Proteomes" id="UP000576082">
    <property type="component" value="Unassembled WGS sequence"/>
</dbReference>
<dbReference type="InterPro" id="IPR010106">
    <property type="entry name" value="RpnA"/>
</dbReference>
<organism evidence="1 2">
    <name type="scientific">Flammeovirga aprica JL-4</name>
    <dbReference type="NCBI Taxonomy" id="694437"/>
    <lineage>
        <taxon>Bacteria</taxon>
        <taxon>Pseudomonadati</taxon>
        <taxon>Bacteroidota</taxon>
        <taxon>Cytophagia</taxon>
        <taxon>Cytophagales</taxon>
        <taxon>Flammeovirgaceae</taxon>
        <taxon>Flammeovirga</taxon>
    </lineage>
</organism>
<dbReference type="EMBL" id="JABANE010000098">
    <property type="protein sequence ID" value="NME71430.1"/>
    <property type="molecule type" value="Genomic_DNA"/>
</dbReference>
<evidence type="ECO:0000313" key="2">
    <source>
        <dbReference type="Proteomes" id="UP000576082"/>
    </source>
</evidence>
<sequence length="290" mass="34580">MKTKNIIRFDWAIKRLLRNKADYKVLEGFLTELLKEDIEIEDILESENNQISNDDKFNRVDILVKNSKGEYVIIEIQNQKEYDYFHRMLYGTSKVISEYLNLGQPYKDVKKVYSINIVYFDLGQGDDYVYHGKTEFHGIHQFDKLTLSPKQKEILNGKDFPYQLFPEYYVIKVNQFDDVAKNTLDQWIYYFKNDDIQEEFTAKGIGEARELWRVDKLSPIEKKNYEKHMENLSYRASIEWTMKVDAEDKIRADERKLERIETAKKMKAKGMDITVISEITELTKDEINRL</sequence>
<dbReference type="NCBIfam" id="TIGR01784">
    <property type="entry name" value="T_den_put_tspse"/>
    <property type="match status" value="1"/>
</dbReference>
<accession>A0A7X9RZ66</accession>
<protein>
    <submittedName>
        <fullName evidence="1">Rpn family recombination-promoting nuclease/putative transposase</fullName>
    </submittedName>
</protein>
<dbReference type="PANTHER" id="PTHR41317:SF1">
    <property type="entry name" value="PD-(D_E)XK NUCLEASE FAMILY TRANSPOSASE"/>
    <property type="match status" value="1"/>
</dbReference>
<name>A0A7X9RZ66_9BACT</name>
<reference evidence="1 2" key="1">
    <citation type="submission" date="2020-04" db="EMBL/GenBank/DDBJ databases">
        <title>Flammeovirga sp. SR4, a novel species isolated from seawater.</title>
        <authorList>
            <person name="Wang X."/>
        </authorList>
    </citation>
    <scope>NUCLEOTIDE SEQUENCE [LARGE SCALE GENOMIC DNA]</scope>
    <source>
        <strain evidence="1 2">ATCC 23126</strain>
    </source>
</reference>
<evidence type="ECO:0000313" key="1">
    <source>
        <dbReference type="EMBL" id="NME71430.1"/>
    </source>
</evidence>
<keyword evidence="2" id="KW-1185">Reference proteome</keyword>
<dbReference type="AlphaFoldDB" id="A0A7X9RZ66"/>
<proteinExistence type="predicted"/>
<dbReference type="PANTHER" id="PTHR41317">
    <property type="entry name" value="PD-(D_E)XK NUCLEASE FAMILY TRANSPOSASE"/>
    <property type="match status" value="1"/>
</dbReference>
<dbReference type="RefSeq" id="WP_169659645.1">
    <property type="nucleotide sequence ID" value="NZ_JABANE010000098.1"/>
</dbReference>
<comment type="caution">
    <text evidence="1">The sequence shown here is derived from an EMBL/GenBank/DDBJ whole genome shotgun (WGS) entry which is preliminary data.</text>
</comment>
<dbReference type="Pfam" id="PF12784">
    <property type="entry name" value="PDDEXK_2"/>
    <property type="match status" value="1"/>
</dbReference>
<gene>
    <name evidence="1" type="ORF">HHU12_25920</name>
</gene>